<feature type="transmembrane region" description="Helical" evidence="9">
    <location>
        <begin position="306"/>
        <end position="328"/>
    </location>
</feature>
<reference evidence="10 11" key="1">
    <citation type="submission" date="2020-12" db="EMBL/GenBank/DDBJ databases">
        <title>Novel Thalassolituus-related marine hydrocarbonoclastic bacteria mediated algae-derived hydrocarbons mineralization in twilight zone of the northern South China Sea.</title>
        <authorList>
            <person name="Dong C."/>
        </authorList>
    </citation>
    <scope>NUCLEOTIDE SEQUENCE [LARGE SCALE GENOMIC DNA]</scope>
    <source>
        <strain evidence="10 11">IMCC1826</strain>
    </source>
</reference>
<evidence type="ECO:0000256" key="4">
    <source>
        <dbReference type="ARBA" id="ARBA00022475"/>
    </source>
</evidence>
<comment type="pathway">
    <text evidence="2 9">Cofactor biosynthesis; adenosylcobalamin biosynthesis.</text>
</comment>
<evidence type="ECO:0000256" key="2">
    <source>
        <dbReference type="ARBA" id="ARBA00004953"/>
    </source>
</evidence>
<evidence type="ECO:0000256" key="1">
    <source>
        <dbReference type="ARBA" id="ARBA00004651"/>
    </source>
</evidence>
<comment type="similarity">
    <text evidence="3 9">Belongs to the CobD/CbiB family.</text>
</comment>
<gene>
    <name evidence="9 10" type="primary">cobD</name>
    <name evidence="10" type="ORF">I9W95_01400</name>
</gene>
<dbReference type="HAMAP" id="MF_00024">
    <property type="entry name" value="CobD_CbiB"/>
    <property type="match status" value="1"/>
</dbReference>
<evidence type="ECO:0000256" key="9">
    <source>
        <dbReference type="HAMAP-Rule" id="MF_00024"/>
    </source>
</evidence>
<dbReference type="NCBIfam" id="TIGR00380">
    <property type="entry name" value="cobal_cbiB"/>
    <property type="match status" value="1"/>
</dbReference>
<evidence type="ECO:0000313" key="11">
    <source>
        <dbReference type="Proteomes" id="UP000714380"/>
    </source>
</evidence>
<keyword evidence="7 9" id="KW-1133">Transmembrane helix</keyword>
<keyword evidence="8 9" id="KW-0472">Membrane</keyword>
<evidence type="ECO:0000313" key="10">
    <source>
        <dbReference type="EMBL" id="MCA6062254.1"/>
    </source>
</evidence>
<evidence type="ECO:0000256" key="8">
    <source>
        <dbReference type="ARBA" id="ARBA00023136"/>
    </source>
</evidence>
<comment type="subcellular location">
    <subcellularLocation>
        <location evidence="1 9">Cell membrane</location>
        <topology evidence="1 9">Multi-pass membrane protein</topology>
    </subcellularLocation>
</comment>
<feature type="transmembrane region" description="Helical" evidence="9">
    <location>
        <begin position="63"/>
        <end position="89"/>
    </location>
</feature>
<evidence type="ECO:0000256" key="6">
    <source>
        <dbReference type="ARBA" id="ARBA00022692"/>
    </source>
</evidence>
<dbReference type="PANTHER" id="PTHR34308">
    <property type="entry name" value="COBALAMIN BIOSYNTHESIS PROTEIN CBIB"/>
    <property type="match status" value="1"/>
</dbReference>
<comment type="caution">
    <text evidence="10">The sequence shown here is derived from an EMBL/GenBank/DDBJ whole genome shotgun (WGS) entry which is preliminary data.</text>
</comment>
<name>A0ABS7ZKM2_9GAMM</name>
<keyword evidence="5 9" id="KW-0169">Cobalamin biosynthesis</keyword>
<dbReference type="Pfam" id="PF03186">
    <property type="entry name" value="CobD_Cbib"/>
    <property type="match status" value="1"/>
</dbReference>
<evidence type="ECO:0000256" key="5">
    <source>
        <dbReference type="ARBA" id="ARBA00022573"/>
    </source>
</evidence>
<dbReference type="Proteomes" id="UP000714380">
    <property type="component" value="Unassembled WGS sequence"/>
</dbReference>
<feature type="transmembrane region" description="Helical" evidence="9">
    <location>
        <begin position="95"/>
        <end position="115"/>
    </location>
</feature>
<protein>
    <recommendedName>
        <fullName evidence="9">Cobalamin biosynthesis protein CobD</fullName>
    </recommendedName>
</protein>
<organism evidence="10 11">
    <name type="scientific">Thalassolituus marinus</name>
    <dbReference type="NCBI Taxonomy" id="671053"/>
    <lineage>
        <taxon>Bacteria</taxon>
        <taxon>Pseudomonadati</taxon>
        <taxon>Pseudomonadota</taxon>
        <taxon>Gammaproteobacteria</taxon>
        <taxon>Oceanospirillales</taxon>
        <taxon>Oceanospirillaceae</taxon>
        <taxon>Thalassolituus</taxon>
    </lineage>
</organism>
<feature type="transmembrane region" description="Helical" evidence="9">
    <location>
        <begin position="170"/>
        <end position="191"/>
    </location>
</feature>
<evidence type="ECO:0000256" key="7">
    <source>
        <dbReference type="ARBA" id="ARBA00022989"/>
    </source>
</evidence>
<sequence length="336" mass="36644">MLLLCGIFPVVPIDFAVLLPALALLALLLDALLGEPARWHPLVGFGRWAAWLEKRLNRSAAGVVSIFCGTLALLLALAPLLLVVAALLWLAQQSLWLWLLAEVVLLYLCIGWHSLQLHIGWVSQALLAGDLAQAREKLGWIVSRDTQQLNNDEVAQAGIESLLENSADSLFVSLFWFAIGGSTLALLHRWVNTLDAMWGYRSERYEFFGKVAARLDDLLAFIPARLTALVMALASGRYCLRAMQCWRTQAAACASPNGGPVMTTGAGALGIRLSERACYQGEWKAKPPMGCGPAAGVSDMAPALSLVWRALGLWLLLWLLGGLLLNWLQYGVVYVT</sequence>
<accession>A0ABS7ZKM2</accession>
<dbReference type="InterPro" id="IPR004485">
    <property type="entry name" value="Cobalamin_biosynth_CobD/CbiB"/>
</dbReference>
<evidence type="ECO:0000256" key="3">
    <source>
        <dbReference type="ARBA" id="ARBA00006263"/>
    </source>
</evidence>
<comment type="function">
    <text evidence="9">Converts cobyric acid to cobinamide by the addition of aminopropanol on the F carboxylic group.</text>
</comment>
<keyword evidence="4 9" id="KW-1003">Cell membrane</keyword>
<dbReference type="EMBL" id="JAEDAH010000006">
    <property type="protein sequence ID" value="MCA6062254.1"/>
    <property type="molecule type" value="Genomic_DNA"/>
</dbReference>
<keyword evidence="6 9" id="KW-0812">Transmembrane</keyword>
<feature type="transmembrane region" description="Helical" evidence="9">
    <location>
        <begin position="6"/>
        <end position="29"/>
    </location>
</feature>
<dbReference type="PANTHER" id="PTHR34308:SF1">
    <property type="entry name" value="COBALAMIN BIOSYNTHESIS PROTEIN CBIB"/>
    <property type="match status" value="1"/>
</dbReference>
<proteinExistence type="inferred from homology"/>
<keyword evidence="11" id="KW-1185">Reference proteome</keyword>